<dbReference type="InterPro" id="IPR024337">
    <property type="entry name" value="tRNA_splic_suSen54"/>
</dbReference>
<keyword evidence="5" id="KW-0378">Hydrolase</keyword>
<comment type="similarity">
    <text evidence="1">Belongs to the SEN54 family.</text>
</comment>
<keyword evidence="5" id="KW-0255">Endonuclease</keyword>
<dbReference type="PANTHER" id="PTHR21027">
    <property type="entry name" value="TRNA-SPLICING ENDONUCLEASE SUBUNIT SEN54"/>
    <property type="match status" value="1"/>
</dbReference>
<dbReference type="PANTHER" id="PTHR21027:SF1">
    <property type="entry name" value="TRNA-SPLICING ENDONUCLEASE SUBUNIT SEN54"/>
    <property type="match status" value="1"/>
</dbReference>
<accession>A0ABR2VWD1</accession>
<keyword evidence="6" id="KW-1185">Reference proteome</keyword>
<sequence length="323" mass="36891">MDIDEEESVDFRVLLGKGSKSGSSNIPKRGAKDFAPDGSLTQDSNLKEARKVLFEVISEERIPNTQLSEGIWLPQEQRVEITVKKGTHFNTMGYNEKSRLFLHPEEALFLLERGALVIQHHSVPMSLQQSYASLISQSCPFEKYQVYAYLKRLGYITLKHLENPAEQLPTEPAQTWLSTLMQYPTRMYEKILELLPGALASQKMTTLNQRYHTYDDIFKSLRTKSPEYLSRSSASDQWDRLDETESLSIDYDVYKPLPSFRKKAPGSPSFHIIVQKFEDTIPNPLAIERMKSLAEPKGEMLFAIASRGNISFVNMKTCETIVL</sequence>
<protein>
    <submittedName>
        <fullName evidence="5">tRNA-splicing endonuclease subunit sen54</fullName>
    </submittedName>
</protein>
<comment type="caution">
    <text evidence="5">The sequence shown here is derived from an EMBL/GenBank/DDBJ whole genome shotgun (WGS) entry which is preliminary data.</text>
</comment>
<dbReference type="InterPro" id="IPR024336">
    <property type="entry name" value="tRNA_splic_suSen54_N"/>
</dbReference>
<evidence type="ECO:0000256" key="2">
    <source>
        <dbReference type="ARBA" id="ARBA00022694"/>
    </source>
</evidence>
<dbReference type="Proteomes" id="UP001479436">
    <property type="component" value="Unassembled WGS sequence"/>
</dbReference>
<dbReference type="EMBL" id="JASJQH010007586">
    <property type="protein sequence ID" value="KAK9704124.1"/>
    <property type="molecule type" value="Genomic_DNA"/>
</dbReference>
<keyword evidence="5" id="KW-0540">Nuclease</keyword>
<dbReference type="Pfam" id="PF12928">
    <property type="entry name" value="tRNA_int_end_N2"/>
    <property type="match status" value="1"/>
</dbReference>
<gene>
    <name evidence="5" type="primary">SEN54</name>
    <name evidence="5" type="ORF">K7432_010370</name>
</gene>
<keyword evidence="2" id="KW-0819">tRNA processing</keyword>
<reference evidence="5 6" key="1">
    <citation type="submission" date="2023-04" db="EMBL/GenBank/DDBJ databases">
        <title>Genome of Basidiobolus ranarum AG-B5.</title>
        <authorList>
            <person name="Stajich J.E."/>
            <person name="Carter-House D."/>
            <person name="Gryganskyi A."/>
        </authorList>
    </citation>
    <scope>NUCLEOTIDE SEQUENCE [LARGE SCALE GENOMIC DNA]</scope>
    <source>
        <strain evidence="5 6">AG-B5</strain>
    </source>
</reference>
<organism evidence="5 6">
    <name type="scientific">Basidiobolus ranarum</name>
    <dbReference type="NCBI Taxonomy" id="34480"/>
    <lineage>
        <taxon>Eukaryota</taxon>
        <taxon>Fungi</taxon>
        <taxon>Fungi incertae sedis</taxon>
        <taxon>Zoopagomycota</taxon>
        <taxon>Entomophthoromycotina</taxon>
        <taxon>Basidiobolomycetes</taxon>
        <taxon>Basidiobolales</taxon>
        <taxon>Basidiobolaceae</taxon>
        <taxon>Basidiobolus</taxon>
    </lineage>
</organism>
<evidence type="ECO:0000313" key="5">
    <source>
        <dbReference type="EMBL" id="KAK9704124.1"/>
    </source>
</evidence>
<proteinExistence type="inferred from homology"/>
<dbReference type="GO" id="GO:0004519">
    <property type="term" value="F:endonuclease activity"/>
    <property type="evidence" value="ECO:0007669"/>
    <property type="project" value="UniProtKB-KW"/>
</dbReference>
<evidence type="ECO:0000256" key="1">
    <source>
        <dbReference type="ARBA" id="ARBA00005736"/>
    </source>
</evidence>
<feature type="domain" description="tRNA-splicing endonuclease subunit Sen54 N-terminal" evidence="4">
    <location>
        <begin position="54"/>
        <end position="118"/>
    </location>
</feature>
<evidence type="ECO:0000313" key="6">
    <source>
        <dbReference type="Proteomes" id="UP001479436"/>
    </source>
</evidence>
<evidence type="ECO:0000259" key="4">
    <source>
        <dbReference type="Pfam" id="PF12928"/>
    </source>
</evidence>
<name>A0ABR2VWD1_9FUNG</name>
<evidence type="ECO:0000256" key="3">
    <source>
        <dbReference type="SAM" id="MobiDB-lite"/>
    </source>
</evidence>
<feature type="region of interest" description="Disordered" evidence="3">
    <location>
        <begin position="16"/>
        <end position="42"/>
    </location>
</feature>